<evidence type="ECO:0000313" key="4">
    <source>
        <dbReference type="Proteomes" id="UP000694560"/>
    </source>
</evidence>
<dbReference type="AlphaFoldDB" id="A0A8C5TGQ4"/>
<feature type="region of interest" description="Disordered" evidence="1">
    <location>
        <begin position="78"/>
        <end position="176"/>
    </location>
</feature>
<feature type="region of interest" description="Disordered" evidence="1">
    <location>
        <begin position="410"/>
        <end position="511"/>
    </location>
</feature>
<protein>
    <recommendedName>
        <fullName evidence="2">R3H domain-containing protein</fullName>
    </recommendedName>
</protein>
<dbReference type="SUPFAM" id="SSF82708">
    <property type="entry name" value="R3H domain"/>
    <property type="match status" value="1"/>
</dbReference>
<dbReference type="PROSITE" id="PS51061">
    <property type="entry name" value="R3H"/>
    <property type="match status" value="1"/>
</dbReference>
<dbReference type="InterPro" id="IPR001374">
    <property type="entry name" value="R3H_dom"/>
</dbReference>
<dbReference type="Gene3D" id="3.30.1370.50">
    <property type="entry name" value="R3H-like domain"/>
    <property type="match status" value="1"/>
</dbReference>
<feature type="domain" description="R3H" evidence="2">
    <location>
        <begin position="11"/>
        <end position="76"/>
    </location>
</feature>
<dbReference type="InterPro" id="IPR036867">
    <property type="entry name" value="R3H_dom_sf"/>
</dbReference>
<dbReference type="CDD" id="cd02638">
    <property type="entry name" value="R3H_unknown_1"/>
    <property type="match status" value="1"/>
</dbReference>
<dbReference type="SMART" id="SM00393">
    <property type="entry name" value="R3H"/>
    <property type="match status" value="1"/>
</dbReference>
<dbReference type="PANTHER" id="PTHR21678:SF6">
    <property type="entry name" value="R3H AND COILED-COIL DOMAIN-CONTAINING PROTEIN 1"/>
    <property type="match status" value="1"/>
</dbReference>
<reference evidence="3" key="2">
    <citation type="submission" date="2025-09" db="UniProtKB">
        <authorList>
            <consortium name="Ensembl"/>
        </authorList>
    </citation>
    <scope>IDENTIFICATION</scope>
</reference>
<organism evidence="3 4">
    <name type="scientific">Malurus cyaneus samueli</name>
    <dbReference type="NCBI Taxonomy" id="2593467"/>
    <lineage>
        <taxon>Eukaryota</taxon>
        <taxon>Metazoa</taxon>
        <taxon>Chordata</taxon>
        <taxon>Craniata</taxon>
        <taxon>Vertebrata</taxon>
        <taxon>Euteleostomi</taxon>
        <taxon>Archelosauria</taxon>
        <taxon>Archosauria</taxon>
        <taxon>Dinosauria</taxon>
        <taxon>Saurischia</taxon>
        <taxon>Theropoda</taxon>
        <taxon>Coelurosauria</taxon>
        <taxon>Aves</taxon>
        <taxon>Neognathae</taxon>
        <taxon>Neoaves</taxon>
        <taxon>Telluraves</taxon>
        <taxon>Australaves</taxon>
        <taxon>Passeriformes</taxon>
        <taxon>Meliphagoidea</taxon>
        <taxon>Maluridae</taxon>
        <taxon>Malurus</taxon>
    </lineage>
</organism>
<dbReference type="Pfam" id="PF01424">
    <property type="entry name" value="R3H"/>
    <property type="match status" value="1"/>
</dbReference>
<dbReference type="Ensembl" id="ENSMCST00000006386.1">
    <property type="protein sequence ID" value="ENSMCSP00000006241.1"/>
    <property type="gene ID" value="ENSMCSG00000004537.1"/>
</dbReference>
<dbReference type="Proteomes" id="UP000694560">
    <property type="component" value="Unplaced"/>
</dbReference>
<evidence type="ECO:0000313" key="3">
    <source>
        <dbReference type="Ensembl" id="ENSMCSP00000006241.1"/>
    </source>
</evidence>
<evidence type="ECO:0000259" key="2">
    <source>
        <dbReference type="PROSITE" id="PS51061"/>
    </source>
</evidence>
<proteinExistence type="predicted"/>
<keyword evidence="4" id="KW-1185">Reference proteome</keyword>
<dbReference type="OrthoDB" id="5418203at2759"/>
<name>A0A8C5TGQ4_9PASS</name>
<evidence type="ECO:0000256" key="1">
    <source>
        <dbReference type="SAM" id="MobiDB-lite"/>
    </source>
</evidence>
<dbReference type="InterPro" id="IPR039884">
    <property type="entry name" value="R3HC1/R3HCL"/>
</dbReference>
<feature type="compositionally biased region" description="Basic and acidic residues" evidence="1">
    <location>
        <begin position="466"/>
        <end position="500"/>
    </location>
</feature>
<dbReference type="PANTHER" id="PTHR21678">
    <property type="entry name" value="GROWTH INHIBITION AND DIFFERENTIATION RELATED PROTEIN 88"/>
    <property type="match status" value="1"/>
</dbReference>
<accession>A0A8C5TGQ4</accession>
<dbReference type="GO" id="GO:0003676">
    <property type="term" value="F:nucleic acid binding"/>
    <property type="evidence" value="ECO:0007669"/>
    <property type="project" value="UniProtKB-UniRule"/>
</dbReference>
<feature type="region of interest" description="Disordered" evidence="1">
    <location>
        <begin position="238"/>
        <end position="263"/>
    </location>
</feature>
<reference evidence="3" key="1">
    <citation type="submission" date="2025-08" db="UniProtKB">
        <authorList>
            <consortium name="Ensembl"/>
        </authorList>
    </citation>
    <scope>IDENTIFICATION</scope>
</reference>
<sequence>MDTVLLSPTEDEFVGRISEELEHFLGQGQQHRVLLFPPLSSRLRYLIHRTVENMELLSSFSVGEGWRRRTVICHSAVRLPGDTRSDPKAGPNAPRGQRPAQPWGRGGRGLRPRQLGDSTGTTPAAPWARAGSRGRRAGNRTKPCSWPEGAGKRPIGGSGSRRRMAPKIPSGTASGNGEWMETALKILSGTASGNGEWMETAPKIPLGTANGEWMEAAPKIPLGRAGGNGERREMAPKIPLGAGNGNGERTETAPKIPLGGAGGNEERMEATLKIPLGTANRNGWEQMGAAPKIPSRTGSGNGKWIGTAPKIPSRTGSGNGIWIGTALKIPLGTANGNREWMEAAPGVSPEKEGAIWEKAVPSIVRAARTRRPLGTAAIPRNGNSGNIGIGTGPVPARLMETGEIPAVFRKAPSRRKSAEGAGRSGVGQSWKPKMPPLRAWRAPGTPRKRGDFPRGKFMSGRIPRPVRRDRNGARRDLGPTRRDLGPARKDLNPTRRDLGPARRSQNLPRTSRKARMTLWPLRTKLWPLWMKLWPLPSRSGVVTPQLPRVTPQLSGVTPQLPKVTPQLLKVTP</sequence>